<reference evidence="1" key="1">
    <citation type="journal article" date="2020" name="J. ISSAAS">
        <title>Lactobacilli and other gastrointestinal microbiota of Peromyscus leucopus, reservoir host for agents of Lyme disease and other zoonoses in North America.</title>
        <authorList>
            <person name="Milovic A."/>
            <person name="Bassam K."/>
            <person name="Shao H."/>
            <person name="Chatzistamou I."/>
            <person name="Tufts D.M."/>
            <person name="Diuk-Wasser M."/>
            <person name="Barbour A.G."/>
        </authorList>
    </citation>
    <scope>NUCLEOTIDE SEQUENCE</scope>
    <source>
        <strain evidence="1">LL90</strain>
    </source>
</reference>
<dbReference type="GO" id="GO:0003824">
    <property type="term" value="F:catalytic activity"/>
    <property type="evidence" value="ECO:0007669"/>
    <property type="project" value="InterPro"/>
</dbReference>
<sequence>MQENEKLKAIEIMASQDDVKKAVINSHDNNPWWPKNVSDWRMKMLVAGLSTRVSFRMLGSYTKTIDNFLSYSYEEIAQISDDDLKTMLKPLGLPDARIRFVRSMSTYIDSNLKNKYIQNVSNLDLIADIAKNVDGASYKVGQCCVLYAKGYYCGIMPVDSGMKDMLAPCMGYKSGKTPFAHEVVREQLEGFAKSYDWLQIAQKCGYDSKIKLPEDKPLTWWLHLVMINYKRHFCNNHKPNECPLVKAGLSLTKGCSRE</sequence>
<protein>
    <recommendedName>
        <fullName evidence="2">HhH-GPD domain-containing protein</fullName>
    </recommendedName>
</protein>
<dbReference type="InterPro" id="IPR011257">
    <property type="entry name" value="DNA_glycosylase"/>
</dbReference>
<dbReference type="SUPFAM" id="SSF48150">
    <property type="entry name" value="DNA-glycosylase"/>
    <property type="match status" value="1"/>
</dbReference>
<dbReference type="AlphaFoldDB" id="A0A6G8F2L6"/>
<evidence type="ECO:0000313" key="1">
    <source>
        <dbReference type="EMBL" id="QIM10422.1"/>
    </source>
</evidence>
<organism evidence="1">
    <name type="scientific">uncultured Alphaproteobacteria bacterium</name>
    <dbReference type="NCBI Taxonomy" id="91750"/>
    <lineage>
        <taxon>Bacteria</taxon>
        <taxon>Pseudomonadati</taxon>
        <taxon>Pseudomonadota</taxon>
        <taxon>Alphaproteobacteria</taxon>
        <taxon>environmental samples</taxon>
    </lineage>
</organism>
<gene>
    <name evidence="1" type="ORF">PlAlph_3140</name>
</gene>
<accession>A0A6G8F2L6</accession>
<dbReference type="GO" id="GO:0006281">
    <property type="term" value="P:DNA repair"/>
    <property type="evidence" value="ECO:0007669"/>
    <property type="project" value="InterPro"/>
</dbReference>
<proteinExistence type="predicted"/>
<dbReference type="EMBL" id="MN990730">
    <property type="protein sequence ID" value="QIM10422.1"/>
    <property type="molecule type" value="Genomic_DNA"/>
</dbReference>
<name>A0A6G8F2L6_9PROT</name>
<evidence type="ECO:0008006" key="2">
    <source>
        <dbReference type="Google" id="ProtNLM"/>
    </source>
</evidence>